<dbReference type="EMBL" id="JAQQWN010000004">
    <property type="protein sequence ID" value="KAK8090396.1"/>
    <property type="molecule type" value="Genomic_DNA"/>
</dbReference>
<keyword evidence="2" id="KW-0472">Membrane</keyword>
<keyword evidence="2" id="KW-1133">Transmembrane helix</keyword>
<feature type="transmembrane region" description="Helical" evidence="2">
    <location>
        <begin position="111"/>
        <end position="128"/>
    </location>
</feature>
<name>A0ABR1X4R0_9PEZI</name>
<evidence type="ECO:0000256" key="1">
    <source>
        <dbReference type="SAM" id="MobiDB-lite"/>
    </source>
</evidence>
<keyword evidence="2" id="KW-0812">Transmembrane</keyword>
<sequence length="377" mass="42380">MIVQKGGRVSRLTIQLPRPALDRLQHNQRRPSDHDEVPVGPDGLVVQVQPQRRARRQQQLELLVGRDAVRVQVAPARRVVDGQHHEAVQHVLPEDQGPVLFRHGRRRRRRGGGFVGAAGAVGVVAVAAEVDQPLVQLSRPVPDDRSIHRAERASRADRRLGRVLARKTGPDSRQPATREVREPRVHHARKAVKLVPRRHPERRQGRLDRDDGTRQMQRRVLEVDDLAAAEEAAPLPRPLVHVGRAVLQDQAVRDRDPDARLPDVGLGHEARQDDAQHGLECPLLRLVRAVGRPPDLAVGDAELRDGVAQHRKVVGCQFRHLGRPARTRAVQNRREEDGPRRREGLLAGKEMQTWHRLMEPLPELLDHVPLPDDATAN</sequence>
<evidence type="ECO:0000313" key="3">
    <source>
        <dbReference type="EMBL" id="KAK8090396.1"/>
    </source>
</evidence>
<feature type="compositionally biased region" description="Basic and acidic residues" evidence="1">
    <location>
        <begin position="176"/>
        <end position="185"/>
    </location>
</feature>
<evidence type="ECO:0000313" key="4">
    <source>
        <dbReference type="Proteomes" id="UP001433268"/>
    </source>
</evidence>
<accession>A0ABR1X4R0</accession>
<feature type="region of interest" description="Disordered" evidence="1">
    <location>
        <begin position="20"/>
        <end position="41"/>
    </location>
</feature>
<dbReference type="Proteomes" id="UP001433268">
    <property type="component" value="Unassembled WGS sequence"/>
</dbReference>
<keyword evidence="4" id="KW-1185">Reference proteome</keyword>
<organism evidence="3 4">
    <name type="scientific">Apiospora hydei</name>
    <dbReference type="NCBI Taxonomy" id="1337664"/>
    <lineage>
        <taxon>Eukaryota</taxon>
        <taxon>Fungi</taxon>
        <taxon>Dikarya</taxon>
        <taxon>Ascomycota</taxon>
        <taxon>Pezizomycotina</taxon>
        <taxon>Sordariomycetes</taxon>
        <taxon>Xylariomycetidae</taxon>
        <taxon>Amphisphaeriales</taxon>
        <taxon>Apiosporaceae</taxon>
        <taxon>Apiospora</taxon>
    </lineage>
</organism>
<comment type="caution">
    <text evidence="3">The sequence shown here is derived from an EMBL/GenBank/DDBJ whole genome shotgun (WGS) entry which is preliminary data.</text>
</comment>
<gene>
    <name evidence="3" type="ORF">PG997_005357</name>
</gene>
<feature type="region of interest" description="Disordered" evidence="1">
    <location>
        <begin position="166"/>
        <end position="186"/>
    </location>
</feature>
<evidence type="ECO:0000256" key="2">
    <source>
        <dbReference type="SAM" id="Phobius"/>
    </source>
</evidence>
<reference evidence="3 4" key="1">
    <citation type="submission" date="2023-01" db="EMBL/GenBank/DDBJ databases">
        <title>Analysis of 21 Apiospora genomes using comparative genomics revels a genus with tremendous synthesis potential of carbohydrate active enzymes and secondary metabolites.</title>
        <authorList>
            <person name="Sorensen T."/>
        </authorList>
    </citation>
    <scope>NUCLEOTIDE SEQUENCE [LARGE SCALE GENOMIC DNA]</scope>
    <source>
        <strain evidence="3 4">CBS 114990</strain>
    </source>
</reference>
<proteinExistence type="predicted"/>
<feature type="compositionally biased region" description="Basic and acidic residues" evidence="1">
    <location>
        <begin position="20"/>
        <end position="37"/>
    </location>
</feature>
<dbReference type="RefSeq" id="XP_066673290.1">
    <property type="nucleotide sequence ID" value="XM_066809672.1"/>
</dbReference>
<dbReference type="GeneID" id="92042732"/>
<protein>
    <submittedName>
        <fullName evidence="3">Uncharacterized protein</fullName>
    </submittedName>
</protein>